<evidence type="ECO:0000256" key="4">
    <source>
        <dbReference type="SAM" id="MobiDB-lite"/>
    </source>
</evidence>
<dbReference type="SUPFAM" id="SSF53850">
    <property type="entry name" value="Periplasmic binding protein-like II"/>
    <property type="match status" value="1"/>
</dbReference>
<feature type="chain" id="PRO_5039610847" evidence="5">
    <location>
        <begin position="27"/>
        <end position="458"/>
    </location>
</feature>
<accession>A0A346Y0D0</accession>
<feature type="region of interest" description="Disordered" evidence="4">
    <location>
        <begin position="31"/>
        <end position="71"/>
    </location>
</feature>
<proteinExistence type="inferred from homology"/>
<evidence type="ECO:0000256" key="2">
    <source>
        <dbReference type="ARBA" id="ARBA00022448"/>
    </source>
</evidence>
<evidence type="ECO:0000313" key="7">
    <source>
        <dbReference type="Proteomes" id="UP000264006"/>
    </source>
</evidence>
<evidence type="ECO:0000256" key="3">
    <source>
        <dbReference type="ARBA" id="ARBA00022729"/>
    </source>
</evidence>
<dbReference type="PANTHER" id="PTHR30061">
    <property type="entry name" value="MALTOSE-BINDING PERIPLASMIC PROTEIN"/>
    <property type="match status" value="1"/>
</dbReference>
<dbReference type="GO" id="GO:0042956">
    <property type="term" value="P:maltodextrin transmembrane transport"/>
    <property type="evidence" value="ECO:0007669"/>
    <property type="project" value="TreeGrafter"/>
</dbReference>
<dbReference type="EMBL" id="CP031165">
    <property type="protein sequence ID" value="AXV07927.1"/>
    <property type="molecule type" value="Genomic_DNA"/>
</dbReference>
<feature type="compositionally biased region" description="Acidic residues" evidence="4">
    <location>
        <begin position="34"/>
        <end position="70"/>
    </location>
</feature>
<dbReference type="RefSeq" id="WP_216826080.1">
    <property type="nucleotide sequence ID" value="NZ_CP031165.1"/>
</dbReference>
<sequence>MVTSTTHRLGQRLLTLFLLLAMVALAACSSSDSDATDSADTDSADTDSADTDSAADGEAVDEEADSDGEASGDAVELTYFTFSAAPDHLEDLDRIIAGFEEENPGVTIEVQTAAFDDYFTQLQTRVAGGSAPDTFELNYENFVTYAEAGTLLDLDATVGDAVDPSVFYPRAYEVFAHDGTQYGLPATFSNVVLFYNADLFDAAGMDYPTADWTWEDERAAAEQLTDADAGVWGTFQPVSFFEYFKVLAQNGGEFFTADGSDVAFDSPEGVEAAEWLLSKVGTIMPTEADMGGQDDAAMFKSGQLAMWHNGIWQFAAMADADFTWDVVVEPGNTTDASHFFANAVVASTATEHPDEAAAWLQYIASSETAVQTRLDADWELPAVSDESLFEPWLEIAPPANRAAVFESLDAVVVPPVIAQQAQLQDAVDGALEQARLGQIDAQAAVDQAAADIRGLLGS</sequence>
<dbReference type="Pfam" id="PF01547">
    <property type="entry name" value="SBP_bac_1"/>
    <property type="match status" value="1"/>
</dbReference>
<dbReference type="CDD" id="cd13585">
    <property type="entry name" value="PBP2_TMBP_like"/>
    <property type="match status" value="1"/>
</dbReference>
<feature type="signal peptide" evidence="5">
    <location>
        <begin position="1"/>
        <end position="26"/>
    </location>
</feature>
<keyword evidence="3 5" id="KW-0732">Signal</keyword>
<reference evidence="6 7" key="1">
    <citation type="submission" date="2018-09" db="EMBL/GenBank/DDBJ databases">
        <title>Complete genome sequence of Euzebya sp. DY32-46 isolated from seawater of Pacific Ocean.</title>
        <authorList>
            <person name="Xu L."/>
            <person name="Wu Y.-H."/>
            <person name="Xu X.-W."/>
        </authorList>
    </citation>
    <scope>NUCLEOTIDE SEQUENCE [LARGE SCALE GENOMIC DNA]</scope>
    <source>
        <strain evidence="6 7">DY32-46</strain>
    </source>
</reference>
<keyword evidence="7" id="KW-1185">Reference proteome</keyword>
<dbReference type="InterPro" id="IPR006059">
    <property type="entry name" value="SBP"/>
</dbReference>
<evidence type="ECO:0000256" key="5">
    <source>
        <dbReference type="SAM" id="SignalP"/>
    </source>
</evidence>
<gene>
    <name evidence="6" type="ORF">DVS28_a3252</name>
</gene>
<dbReference type="GO" id="GO:0055052">
    <property type="term" value="C:ATP-binding cassette (ABC) transporter complex, substrate-binding subunit-containing"/>
    <property type="evidence" value="ECO:0007669"/>
    <property type="project" value="TreeGrafter"/>
</dbReference>
<dbReference type="PANTHER" id="PTHR30061:SF50">
    <property type="entry name" value="MALTOSE_MALTODEXTRIN-BINDING PERIPLASMIC PROTEIN"/>
    <property type="match status" value="1"/>
</dbReference>
<organism evidence="6 7">
    <name type="scientific">Euzebya pacifica</name>
    <dbReference type="NCBI Taxonomy" id="1608957"/>
    <lineage>
        <taxon>Bacteria</taxon>
        <taxon>Bacillati</taxon>
        <taxon>Actinomycetota</taxon>
        <taxon>Nitriliruptoria</taxon>
        <taxon>Euzebyales</taxon>
    </lineage>
</organism>
<dbReference type="AlphaFoldDB" id="A0A346Y0D0"/>
<evidence type="ECO:0000256" key="1">
    <source>
        <dbReference type="ARBA" id="ARBA00008520"/>
    </source>
</evidence>
<dbReference type="KEGG" id="euz:DVS28_a3252"/>
<keyword evidence="2" id="KW-0813">Transport</keyword>
<protein>
    <submittedName>
        <fullName evidence="6">N-Acetyl-D-glucosamine ABC transport system, sugar-binding protein</fullName>
    </submittedName>
</protein>
<comment type="similarity">
    <text evidence="1">Belongs to the bacterial solute-binding protein 1 family.</text>
</comment>
<dbReference type="GO" id="GO:0015768">
    <property type="term" value="P:maltose transport"/>
    <property type="evidence" value="ECO:0007669"/>
    <property type="project" value="TreeGrafter"/>
</dbReference>
<dbReference type="Gene3D" id="3.40.190.10">
    <property type="entry name" value="Periplasmic binding protein-like II"/>
    <property type="match status" value="1"/>
</dbReference>
<dbReference type="GO" id="GO:1901982">
    <property type="term" value="F:maltose binding"/>
    <property type="evidence" value="ECO:0007669"/>
    <property type="project" value="TreeGrafter"/>
</dbReference>
<name>A0A346Y0D0_9ACTN</name>
<evidence type="ECO:0000313" key="6">
    <source>
        <dbReference type="EMBL" id="AXV07927.1"/>
    </source>
</evidence>
<dbReference type="Proteomes" id="UP000264006">
    <property type="component" value="Chromosome"/>
</dbReference>